<dbReference type="InterPro" id="IPR000868">
    <property type="entry name" value="Isochorismatase-like_dom"/>
</dbReference>
<proteinExistence type="predicted"/>
<organism evidence="2 3">
    <name type="scientific">Roseivivax sediminis</name>
    <dbReference type="NCBI Taxonomy" id="936889"/>
    <lineage>
        <taxon>Bacteria</taxon>
        <taxon>Pseudomonadati</taxon>
        <taxon>Pseudomonadota</taxon>
        <taxon>Alphaproteobacteria</taxon>
        <taxon>Rhodobacterales</taxon>
        <taxon>Roseobacteraceae</taxon>
        <taxon>Roseivivax</taxon>
    </lineage>
</organism>
<dbReference type="RefSeq" id="WP_149756785.1">
    <property type="nucleotide sequence ID" value="NZ_FOMS01000009.1"/>
</dbReference>
<dbReference type="OrthoDB" id="9796958at2"/>
<dbReference type="PANTHER" id="PTHR14119">
    <property type="entry name" value="HYDROLASE"/>
    <property type="match status" value="1"/>
</dbReference>
<sequence>MLIRAQDSILVIIDMQERLVPAMQAPARTIRNTRTLLAAAEEVGVPVIMTEQYPKGLGATVPELKPTSKTTVLPKMHFSCMEDSDFAATFRGSERKQAILAGMEAHICVVQTAASLIEEGYEVFVVSDATASRTLESEQACIARLHASGIGIVTTEMVVFEWLGQAGTPAFKKLLPLIK</sequence>
<feature type="domain" description="Isochorismatase-like" evidence="1">
    <location>
        <begin position="8"/>
        <end position="156"/>
    </location>
</feature>
<dbReference type="Gene3D" id="3.40.50.850">
    <property type="entry name" value="Isochorismatase-like"/>
    <property type="match status" value="1"/>
</dbReference>
<accession>A0A1I2AIU5</accession>
<keyword evidence="3" id="KW-1185">Reference proteome</keyword>
<evidence type="ECO:0000259" key="1">
    <source>
        <dbReference type="Pfam" id="PF00857"/>
    </source>
</evidence>
<dbReference type="InterPro" id="IPR036380">
    <property type="entry name" value="Isochorismatase-like_sf"/>
</dbReference>
<reference evidence="2 3" key="1">
    <citation type="submission" date="2016-10" db="EMBL/GenBank/DDBJ databases">
        <authorList>
            <person name="Varghese N."/>
            <person name="Submissions S."/>
        </authorList>
    </citation>
    <scope>NUCLEOTIDE SEQUENCE [LARGE SCALE GENOMIC DNA]</scope>
    <source>
        <strain evidence="3">YIM D21,KCTC 23444,ACCC 10710</strain>
    </source>
</reference>
<dbReference type="Pfam" id="PF00857">
    <property type="entry name" value="Isochorismatase"/>
    <property type="match status" value="1"/>
</dbReference>
<evidence type="ECO:0000313" key="2">
    <source>
        <dbReference type="EMBL" id="SFE42873.1"/>
    </source>
</evidence>
<dbReference type="EMBL" id="FOMS01000009">
    <property type="protein sequence ID" value="SFE42873.1"/>
    <property type="molecule type" value="Genomic_DNA"/>
</dbReference>
<dbReference type="AlphaFoldDB" id="A0A1I2AIU5"/>
<dbReference type="CDD" id="cd01012">
    <property type="entry name" value="YcaC_related"/>
    <property type="match status" value="1"/>
</dbReference>
<name>A0A1I2AIU5_9RHOB</name>
<protein>
    <submittedName>
        <fullName evidence="2">Nicotinamidase-related amidase</fullName>
    </submittedName>
</protein>
<dbReference type="PANTHER" id="PTHR14119:SF3">
    <property type="entry name" value="ISOCHORISMATASE DOMAIN-CONTAINING PROTEIN 2"/>
    <property type="match status" value="1"/>
</dbReference>
<dbReference type="InterPro" id="IPR050993">
    <property type="entry name" value="Isochorismatase_domain"/>
</dbReference>
<dbReference type="SUPFAM" id="SSF52499">
    <property type="entry name" value="Isochorismatase-like hydrolases"/>
    <property type="match status" value="1"/>
</dbReference>
<dbReference type="Proteomes" id="UP000325289">
    <property type="component" value="Unassembled WGS sequence"/>
</dbReference>
<gene>
    <name evidence="2" type="ORF">SAMN04515678_109218</name>
</gene>
<evidence type="ECO:0000313" key="3">
    <source>
        <dbReference type="Proteomes" id="UP000325289"/>
    </source>
</evidence>